<dbReference type="EMBL" id="CM042891">
    <property type="protein sequence ID" value="KAI4302768.1"/>
    <property type="molecule type" value="Genomic_DNA"/>
</dbReference>
<gene>
    <name evidence="1" type="ORF">MLD38_038477</name>
</gene>
<comment type="caution">
    <text evidence="1">The sequence shown here is derived from an EMBL/GenBank/DDBJ whole genome shotgun (WGS) entry which is preliminary data.</text>
</comment>
<organism evidence="1 2">
    <name type="scientific">Melastoma candidum</name>
    <dbReference type="NCBI Taxonomy" id="119954"/>
    <lineage>
        <taxon>Eukaryota</taxon>
        <taxon>Viridiplantae</taxon>
        <taxon>Streptophyta</taxon>
        <taxon>Embryophyta</taxon>
        <taxon>Tracheophyta</taxon>
        <taxon>Spermatophyta</taxon>
        <taxon>Magnoliopsida</taxon>
        <taxon>eudicotyledons</taxon>
        <taxon>Gunneridae</taxon>
        <taxon>Pentapetalae</taxon>
        <taxon>rosids</taxon>
        <taxon>malvids</taxon>
        <taxon>Myrtales</taxon>
        <taxon>Melastomataceae</taxon>
        <taxon>Melastomatoideae</taxon>
        <taxon>Melastomateae</taxon>
        <taxon>Melastoma</taxon>
    </lineage>
</organism>
<proteinExistence type="predicted"/>
<dbReference type="Proteomes" id="UP001057402">
    <property type="component" value="Chromosome 12"/>
</dbReference>
<protein>
    <submittedName>
        <fullName evidence="1">Uncharacterized protein</fullName>
    </submittedName>
</protein>
<name>A0ACB9L085_9MYRT</name>
<reference evidence="2" key="1">
    <citation type="journal article" date="2023" name="Front. Plant Sci.">
        <title>Chromosomal-level genome assembly of Melastoma candidum provides insights into trichome evolution.</title>
        <authorList>
            <person name="Zhong Y."/>
            <person name="Wu W."/>
            <person name="Sun C."/>
            <person name="Zou P."/>
            <person name="Liu Y."/>
            <person name="Dai S."/>
            <person name="Zhou R."/>
        </authorList>
    </citation>
    <scope>NUCLEOTIDE SEQUENCE [LARGE SCALE GENOMIC DNA]</scope>
</reference>
<accession>A0ACB9L085</accession>
<evidence type="ECO:0000313" key="2">
    <source>
        <dbReference type="Proteomes" id="UP001057402"/>
    </source>
</evidence>
<evidence type="ECO:0000313" key="1">
    <source>
        <dbReference type="EMBL" id="KAI4302768.1"/>
    </source>
</evidence>
<keyword evidence="2" id="KW-1185">Reference proteome</keyword>
<sequence>MAPRSSSSSSPSSSSKSPPLPPLYPSPLFTPIRECQEDEQGEEHGHHNVLRISQKATSVTMTTNLTPQRREPTPPHHRSSRGKLSVPSKKPYGPDAEESGGGTLVSCNNCRPHARDKISIVPLDNLNCRRPSPVPSPNGILKSIVSTLTGKSPRIDDASPSSSAAAVVGEDRWKAAVAELSHKLIQVSRRRDEAITEASRLKNSVSELEKKLDRLEYYCRNLKADFDQCSAGVPANHRTPVSIPTWFTVGNSNDMVIERFLVAVAEARSTMRILSRSLTVQLRSTGAGAKVYERLLLILKPYEVKAVSLMRNPKGLVCYLEALLNRAFFEDFEATGFQKSGTTLLLNPMERCAANLEMFRLLDGLTWEEVLSKGTRHFSEEFSGFCDRKMSDIIGTLGWNRAWPEPLLQAFFGASKSTWLVHLLANSVHPSLPIFRVEAGSPFDPVYMEDVTADRARRLVPGTVRAMVAPGFYVYGSVVKCKVLCRYTTNNVNNASVANEEIKTTPSPSP</sequence>